<organism evidence="1 2">
    <name type="scientific">Sphaerosporella brunnea</name>
    <dbReference type="NCBI Taxonomy" id="1250544"/>
    <lineage>
        <taxon>Eukaryota</taxon>
        <taxon>Fungi</taxon>
        <taxon>Dikarya</taxon>
        <taxon>Ascomycota</taxon>
        <taxon>Pezizomycotina</taxon>
        <taxon>Pezizomycetes</taxon>
        <taxon>Pezizales</taxon>
        <taxon>Pyronemataceae</taxon>
        <taxon>Sphaerosporella</taxon>
    </lineage>
</organism>
<keyword evidence="2" id="KW-1185">Reference proteome</keyword>
<dbReference type="EMBL" id="VXIS01000052">
    <property type="protein sequence ID" value="KAA8909981.1"/>
    <property type="molecule type" value="Genomic_DNA"/>
</dbReference>
<proteinExistence type="predicted"/>
<name>A0A5J5F279_9PEZI</name>
<protein>
    <submittedName>
        <fullName evidence="1">Uncharacterized protein</fullName>
    </submittedName>
</protein>
<evidence type="ECO:0000313" key="2">
    <source>
        <dbReference type="Proteomes" id="UP000326924"/>
    </source>
</evidence>
<dbReference type="Proteomes" id="UP000326924">
    <property type="component" value="Unassembled WGS sequence"/>
</dbReference>
<dbReference type="AlphaFoldDB" id="A0A5J5F279"/>
<sequence length="246" mass="26615">MQPSISPTGGLAIRNTVVWTDGFRLEDGQVGCAIAWLAPADPNPEPSWTGRNTGLIYRPLPQLEPFWSGGSHHLGTNREGGLRRRGFTRSTEPFTFFRPTLGGWPGQAYTIFADAQAATGGRHGGQPSTSLRGSYAPREKTGFRPALKKERKALACPVSPTPCRSREHGAGISGRRGSDECWFLPLGQTRGHHALSSVIGGRLPQIRALWRSVETELGWEHGGWRRRSVCGAVPGHPAYLAVSAGC</sequence>
<reference evidence="1 2" key="1">
    <citation type="submission" date="2019-09" db="EMBL/GenBank/DDBJ databases">
        <title>Draft genome of the ectomycorrhizal ascomycete Sphaerosporella brunnea.</title>
        <authorList>
            <consortium name="DOE Joint Genome Institute"/>
            <person name="Benucci G.M."/>
            <person name="Marozzi G."/>
            <person name="Antonielli L."/>
            <person name="Sanchez S."/>
            <person name="Marco P."/>
            <person name="Wang X."/>
            <person name="Falini L.B."/>
            <person name="Barry K."/>
            <person name="Haridas S."/>
            <person name="Lipzen A."/>
            <person name="Labutti K."/>
            <person name="Grigoriev I.V."/>
            <person name="Murat C."/>
            <person name="Martin F."/>
            <person name="Albertini E."/>
            <person name="Donnini D."/>
            <person name="Bonito G."/>
        </authorList>
    </citation>
    <scope>NUCLEOTIDE SEQUENCE [LARGE SCALE GENOMIC DNA]</scope>
    <source>
        <strain evidence="1 2">Sb_GMNB300</strain>
    </source>
</reference>
<accession>A0A5J5F279</accession>
<comment type="caution">
    <text evidence="1">The sequence shown here is derived from an EMBL/GenBank/DDBJ whole genome shotgun (WGS) entry which is preliminary data.</text>
</comment>
<dbReference type="InParanoid" id="A0A5J5F279"/>
<evidence type="ECO:0000313" key="1">
    <source>
        <dbReference type="EMBL" id="KAA8909981.1"/>
    </source>
</evidence>
<gene>
    <name evidence="1" type="ORF">FN846DRAFT_940997</name>
</gene>